<dbReference type="NCBIfam" id="NF040897">
    <property type="entry name" value="SPJ_0845_Nterm"/>
    <property type="match status" value="1"/>
</dbReference>
<protein>
    <submittedName>
        <fullName evidence="2">Uncharacterized protein</fullName>
    </submittedName>
</protein>
<proteinExistence type="predicted"/>
<dbReference type="RefSeq" id="WP_125984702.1">
    <property type="nucleotide sequence ID" value="NZ_NGJS01000021.1"/>
</dbReference>
<name>A0A429ZTA7_9ENTE</name>
<dbReference type="InterPro" id="IPR047909">
    <property type="entry name" value="SPJ_0845-like_N"/>
</dbReference>
<sequence>MGLTYRKSDSLEKLFESFAVDPSTEKNEKEKSSKTDKKDDKQTHSFNVNTAQEKNKPNEK</sequence>
<evidence type="ECO:0000256" key="1">
    <source>
        <dbReference type="SAM" id="MobiDB-lite"/>
    </source>
</evidence>
<dbReference type="AlphaFoldDB" id="A0A429ZTA7"/>
<evidence type="ECO:0000313" key="3">
    <source>
        <dbReference type="Proteomes" id="UP000287857"/>
    </source>
</evidence>
<accession>A0A429ZTA7</accession>
<gene>
    <name evidence="2" type="ORF">CBF37_10510</name>
</gene>
<organism evidence="2 3">
    <name type="scientific">Vagococcus vulneris</name>
    <dbReference type="NCBI Taxonomy" id="1977869"/>
    <lineage>
        <taxon>Bacteria</taxon>
        <taxon>Bacillati</taxon>
        <taxon>Bacillota</taxon>
        <taxon>Bacilli</taxon>
        <taxon>Lactobacillales</taxon>
        <taxon>Enterococcaceae</taxon>
        <taxon>Vagococcus</taxon>
    </lineage>
</organism>
<reference evidence="2 3" key="1">
    <citation type="submission" date="2017-05" db="EMBL/GenBank/DDBJ databases">
        <title>Vagococcus spp. assemblies.</title>
        <authorList>
            <person name="Gulvik C.A."/>
        </authorList>
    </citation>
    <scope>NUCLEOTIDE SEQUENCE [LARGE SCALE GENOMIC DNA]</scope>
    <source>
        <strain evidence="2 3">SS1995</strain>
    </source>
</reference>
<feature type="compositionally biased region" description="Basic and acidic residues" evidence="1">
    <location>
        <begin position="23"/>
        <end position="43"/>
    </location>
</feature>
<comment type="caution">
    <text evidence="2">The sequence shown here is derived from an EMBL/GenBank/DDBJ whole genome shotgun (WGS) entry which is preliminary data.</text>
</comment>
<feature type="region of interest" description="Disordered" evidence="1">
    <location>
        <begin position="18"/>
        <end position="60"/>
    </location>
</feature>
<dbReference type="Proteomes" id="UP000287857">
    <property type="component" value="Unassembled WGS sequence"/>
</dbReference>
<evidence type="ECO:0000313" key="2">
    <source>
        <dbReference type="EMBL" id="RST96916.1"/>
    </source>
</evidence>
<keyword evidence="3" id="KW-1185">Reference proteome</keyword>
<dbReference type="EMBL" id="NGJS01000021">
    <property type="protein sequence ID" value="RST96916.1"/>
    <property type="molecule type" value="Genomic_DNA"/>
</dbReference>